<feature type="transmembrane region" description="Helical" evidence="12">
    <location>
        <begin position="292"/>
        <end position="311"/>
    </location>
</feature>
<keyword evidence="4" id="KW-0349">Heme</keyword>
<evidence type="ECO:0000256" key="4">
    <source>
        <dbReference type="ARBA" id="ARBA00022617"/>
    </source>
</evidence>
<dbReference type="RefSeq" id="XP_013760707.1">
    <property type="nucleotide sequence ID" value="XM_013905253.1"/>
</dbReference>
<dbReference type="PROSITE" id="PS50255">
    <property type="entry name" value="CYTOCHROME_B5_2"/>
    <property type="match status" value="1"/>
</dbReference>
<dbReference type="InterPro" id="IPR005804">
    <property type="entry name" value="FA_desaturase_dom"/>
</dbReference>
<dbReference type="InterPro" id="IPR001199">
    <property type="entry name" value="Cyt_B5-like_heme/steroid-bd"/>
</dbReference>
<evidence type="ECO:0000256" key="7">
    <source>
        <dbReference type="ARBA" id="ARBA00022989"/>
    </source>
</evidence>
<feature type="transmembrane region" description="Helical" evidence="12">
    <location>
        <begin position="111"/>
        <end position="132"/>
    </location>
</feature>
<dbReference type="Gene3D" id="3.10.120.10">
    <property type="entry name" value="Cytochrome b5-like heme/steroid binding domain"/>
    <property type="match status" value="1"/>
</dbReference>
<keyword evidence="5 12" id="KW-0812">Transmembrane</keyword>
<feature type="transmembrane region" description="Helical" evidence="12">
    <location>
        <begin position="317"/>
        <end position="336"/>
    </location>
</feature>
<proteinExistence type="inferred from homology"/>
<evidence type="ECO:0000256" key="2">
    <source>
        <dbReference type="ARBA" id="ARBA00005189"/>
    </source>
</evidence>
<dbReference type="AlphaFoldDB" id="A0A0L0D235"/>
<dbReference type="GeneID" id="25562518"/>
<evidence type="ECO:0000256" key="10">
    <source>
        <dbReference type="ARBA" id="ARBA00023098"/>
    </source>
</evidence>
<evidence type="ECO:0000259" key="13">
    <source>
        <dbReference type="PROSITE" id="PS50255"/>
    </source>
</evidence>
<dbReference type="eggNOG" id="KOG4232">
    <property type="taxonomic scope" value="Eukaryota"/>
</dbReference>
<keyword evidence="9" id="KW-0408">Iron</keyword>
<feature type="transmembrane region" description="Helical" evidence="12">
    <location>
        <begin position="259"/>
        <end position="280"/>
    </location>
</feature>
<dbReference type="STRING" id="461836.A0A0L0D235"/>
<evidence type="ECO:0000256" key="8">
    <source>
        <dbReference type="ARBA" id="ARBA00023002"/>
    </source>
</evidence>
<accession>A0A0L0D235</accession>
<evidence type="ECO:0000256" key="5">
    <source>
        <dbReference type="ARBA" id="ARBA00022692"/>
    </source>
</evidence>
<dbReference type="GO" id="GO:0006629">
    <property type="term" value="P:lipid metabolic process"/>
    <property type="evidence" value="ECO:0007669"/>
    <property type="project" value="UniProtKB-KW"/>
</dbReference>
<keyword evidence="15" id="KW-1185">Reference proteome</keyword>
<dbReference type="SMART" id="SM01117">
    <property type="entry name" value="Cyt-b5"/>
    <property type="match status" value="1"/>
</dbReference>
<feature type="transmembrane region" description="Helical" evidence="12">
    <location>
        <begin position="180"/>
        <end position="198"/>
    </location>
</feature>
<comment type="similarity">
    <text evidence="3">Belongs to the fatty acid desaturase type 1 family.</text>
</comment>
<dbReference type="InterPro" id="IPR036400">
    <property type="entry name" value="Cyt_B5-like_heme/steroid_sf"/>
</dbReference>
<dbReference type="Proteomes" id="UP000054408">
    <property type="component" value="Unassembled WGS sequence"/>
</dbReference>
<dbReference type="CDD" id="cd03506">
    <property type="entry name" value="Delta6-FADS-like"/>
    <property type="match status" value="1"/>
</dbReference>
<comment type="subcellular location">
    <subcellularLocation>
        <location evidence="1">Membrane</location>
        <topology evidence="1">Multi-pass membrane protein</topology>
    </subcellularLocation>
</comment>
<dbReference type="EMBL" id="GL349442">
    <property type="protein sequence ID" value="KNC46414.1"/>
    <property type="molecule type" value="Genomic_DNA"/>
</dbReference>
<dbReference type="PANTHER" id="PTHR19353:SF30">
    <property type="entry name" value="DELTA 8-(E)-SPHINGOLIPID DESATURASE"/>
    <property type="match status" value="1"/>
</dbReference>
<dbReference type="Pfam" id="PF00173">
    <property type="entry name" value="Cyt-b5"/>
    <property type="match status" value="1"/>
</dbReference>
<evidence type="ECO:0000256" key="1">
    <source>
        <dbReference type="ARBA" id="ARBA00004141"/>
    </source>
</evidence>
<dbReference type="GO" id="GO:0016020">
    <property type="term" value="C:membrane"/>
    <property type="evidence" value="ECO:0007669"/>
    <property type="project" value="UniProtKB-SubCell"/>
</dbReference>
<name>A0A0L0D235_THETB</name>
<reference evidence="14 15" key="1">
    <citation type="submission" date="2010-05" db="EMBL/GenBank/DDBJ databases">
        <title>The Genome Sequence of Thecamonas trahens ATCC 50062.</title>
        <authorList>
            <consortium name="The Broad Institute Genome Sequencing Platform"/>
            <person name="Russ C."/>
            <person name="Cuomo C."/>
            <person name="Shea T."/>
            <person name="Young S.K."/>
            <person name="Zeng Q."/>
            <person name="Koehrsen M."/>
            <person name="Haas B."/>
            <person name="Borodovsky M."/>
            <person name="Guigo R."/>
            <person name="Alvarado L."/>
            <person name="Berlin A."/>
            <person name="Bochicchio J."/>
            <person name="Borenstein D."/>
            <person name="Chapman S."/>
            <person name="Chen Z."/>
            <person name="Freedman E."/>
            <person name="Gellesch M."/>
            <person name="Goldberg J."/>
            <person name="Griggs A."/>
            <person name="Gujja S."/>
            <person name="Heilman E."/>
            <person name="Heiman D."/>
            <person name="Hepburn T."/>
            <person name="Howarth C."/>
            <person name="Jen D."/>
            <person name="Larson L."/>
            <person name="Mehta T."/>
            <person name="Park D."/>
            <person name="Pearson M."/>
            <person name="Roberts A."/>
            <person name="Saif S."/>
            <person name="Shenoy N."/>
            <person name="Sisk P."/>
            <person name="Stolte C."/>
            <person name="Sykes S."/>
            <person name="Thomson T."/>
            <person name="Walk T."/>
            <person name="White J."/>
            <person name="Yandava C."/>
            <person name="Burger G."/>
            <person name="Gray M.W."/>
            <person name="Holland P.W.H."/>
            <person name="King N."/>
            <person name="Lang F.B.F."/>
            <person name="Roger A.J."/>
            <person name="Ruiz-Trillo I."/>
            <person name="Lander E."/>
            <person name="Nusbaum C."/>
        </authorList>
    </citation>
    <scope>NUCLEOTIDE SEQUENCE [LARGE SCALE GENOMIC DNA]</scope>
    <source>
        <strain evidence="14 15">ATCC 50062</strain>
    </source>
</reference>
<dbReference type="OrthoDB" id="260519at2759"/>
<dbReference type="GO" id="GO:0016717">
    <property type="term" value="F:oxidoreductase activity, acting on paired donors, with oxidation of a pair of donors resulting in the reduction of molecular oxygen to two molecules of water"/>
    <property type="evidence" value="ECO:0007669"/>
    <property type="project" value="TreeGrafter"/>
</dbReference>
<gene>
    <name evidence="14" type="ORF">AMSG_02869</name>
</gene>
<keyword evidence="7 12" id="KW-1133">Transmembrane helix</keyword>
<organism evidence="14 15">
    <name type="scientific">Thecamonas trahens ATCC 50062</name>
    <dbReference type="NCBI Taxonomy" id="461836"/>
    <lineage>
        <taxon>Eukaryota</taxon>
        <taxon>Apusozoa</taxon>
        <taxon>Apusomonadida</taxon>
        <taxon>Apusomonadidae</taxon>
        <taxon>Thecamonas</taxon>
    </lineage>
</organism>
<evidence type="ECO:0000313" key="15">
    <source>
        <dbReference type="Proteomes" id="UP000054408"/>
    </source>
</evidence>
<sequence length="454" mass="51800">MVGAERSLREYTMSEVAHECLRDGRLLIVIDGHVYDVTKWKHLHPGGEIILRNSMGQDMSDAFRVFHPEDVRGRLARFMKGVVVDAEPSELSKDYKALHEAFLAEGLYDSFLPYFAAKLVAAYLLLAAALWIGWHAHDFASPDWAVACGALALGLFFQQYAFMGHDLCHNGVTHNRKIDYIFSIVFGGALGGISSGWWKRSHNVHHVFTNSVTHDPDIQHLPIFGLSESHLKGIFSTYHSRFMPYDGIANIFVRIQAWLYYPIMAVARFNLYLQSWLILIAEPAMEYRWLEMASLGAFLAWNVAFVTYGLSSAWHRFLWLAISHGFAGILHVQITLSHFAMELYEDPSVEPFAGDFVRAQALTSMDVDSNWLTHWFHGGLQYQLEHHLFPRIPRHRLTHIRERIKPMFEKHGIPLVSVSFWEANRMVIAALAKTAADASAQHAHWFADALNWRG</sequence>
<keyword evidence="11 12" id="KW-0472">Membrane</keyword>
<dbReference type="PIRSF" id="PIRSF015921">
    <property type="entry name" value="FA_sphinglp_des"/>
    <property type="match status" value="1"/>
</dbReference>
<keyword evidence="10" id="KW-0443">Lipid metabolism</keyword>
<dbReference type="Pfam" id="PF00487">
    <property type="entry name" value="FA_desaturase"/>
    <property type="match status" value="1"/>
</dbReference>
<keyword evidence="6" id="KW-0479">Metal-binding</keyword>
<feature type="transmembrane region" description="Helical" evidence="12">
    <location>
        <begin position="144"/>
        <end position="168"/>
    </location>
</feature>
<keyword evidence="8" id="KW-0560">Oxidoreductase</keyword>
<evidence type="ECO:0000256" key="9">
    <source>
        <dbReference type="ARBA" id="ARBA00023004"/>
    </source>
</evidence>
<evidence type="ECO:0000313" key="14">
    <source>
        <dbReference type="EMBL" id="KNC46414.1"/>
    </source>
</evidence>
<dbReference type="PANTHER" id="PTHR19353">
    <property type="entry name" value="FATTY ACID DESATURASE 2"/>
    <property type="match status" value="1"/>
</dbReference>
<dbReference type="SUPFAM" id="SSF55856">
    <property type="entry name" value="Cytochrome b5-like heme/steroid binding domain"/>
    <property type="match status" value="1"/>
</dbReference>
<protein>
    <submittedName>
        <fullName evidence="14">Delta-6 fatty acid desaturase</fullName>
    </submittedName>
</protein>
<evidence type="ECO:0000256" key="3">
    <source>
        <dbReference type="ARBA" id="ARBA00009295"/>
    </source>
</evidence>
<evidence type="ECO:0000256" key="6">
    <source>
        <dbReference type="ARBA" id="ARBA00022723"/>
    </source>
</evidence>
<evidence type="ECO:0000256" key="11">
    <source>
        <dbReference type="ARBA" id="ARBA00023136"/>
    </source>
</evidence>
<feature type="domain" description="Cytochrome b5 heme-binding" evidence="13">
    <location>
        <begin position="8"/>
        <end position="84"/>
    </location>
</feature>
<dbReference type="InterPro" id="IPR012171">
    <property type="entry name" value="Fatty_acid_desaturase"/>
</dbReference>
<dbReference type="OMA" id="LYNCNYF"/>
<dbReference type="GO" id="GO:0046872">
    <property type="term" value="F:metal ion binding"/>
    <property type="evidence" value="ECO:0007669"/>
    <property type="project" value="UniProtKB-KW"/>
</dbReference>
<evidence type="ECO:0000256" key="12">
    <source>
        <dbReference type="SAM" id="Phobius"/>
    </source>
</evidence>
<comment type="pathway">
    <text evidence="2">Lipid metabolism.</text>
</comment>